<name>A0A2N6Q5K8_9BACT</name>
<dbReference type="PANTHER" id="PTHR12526">
    <property type="entry name" value="GLYCOSYLTRANSFERASE"/>
    <property type="match status" value="1"/>
</dbReference>
<organism evidence="3 4">
    <name type="scientific">Hoylesella timonensis</name>
    <dbReference type="NCBI Taxonomy" id="386414"/>
    <lineage>
        <taxon>Bacteria</taxon>
        <taxon>Pseudomonadati</taxon>
        <taxon>Bacteroidota</taxon>
        <taxon>Bacteroidia</taxon>
        <taxon>Bacteroidales</taxon>
        <taxon>Prevotellaceae</taxon>
        <taxon>Hoylesella</taxon>
    </lineage>
</organism>
<dbReference type="AlphaFoldDB" id="A0A2N6Q5K8"/>
<dbReference type="SUPFAM" id="SSF53756">
    <property type="entry name" value="UDP-Glycosyltransferase/glycogen phosphorylase"/>
    <property type="match status" value="1"/>
</dbReference>
<dbReference type="RefSeq" id="WP_146003002.1">
    <property type="nucleotide sequence ID" value="NZ_PNGI01000011.1"/>
</dbReference>
<dbReference type="CDD" id="cd03801">
    <property type="entry name" value="GT4_PimA-like"/>
    <property type="match status" value="1"/>
</dbReference>
<sequence>MRIAYVVSALRYAGPVSVVMQLAKQMVEHGHECKVFYFDENILELSFPTEKIDGYRPINFSHYDIVHAHGIRPNLYLTFYKPWFGKKTKFVTTVHCYIWEEFQVGFGRIAGSLFSLLFLASVRMLDKVVVLSDDAVGYYSRWVNVRKLARCYNGIDMPQGKLSVKEEEQVQQFKGGYMLIGTCASLVKIKGVEQLIQALAQLPDRFRLLVIGEGNLRLPLQRRCAELGISHRIMFTGFVPEGHRYMPLMDVYVQTSLSEGFCLALTEAAMYGKKIICADIRGMKEKYADDEITYYQSGRSDDLVQKILQAEKEEDKPFRAKQKACELFSSVSMYEAYHALYLQLVKNKNCK</sequence>
<reference evidence="3 4" key="1">
    <citation type="submission" date="2017-09" db="EMBL/GenBank/DDBJ databases">
        <title>Bacterial strain isolated from the female urinary microbiota.</title>
        <authorList>
            <person name="Thomas-White K."/>
            <person name="Kumar N."/>
            <person name="Forster S."/>
            <person name="Putonti C."/>
            <person name="Lawley T."/>
            <person name="Wolfe A.J."/>
        </authorList>
    </citation>
    <scope>NUCLEOTIDE SEQUENCE [LARGE SCALE GENOMIC DNA]</scope>
    <source>
        <strain evidence="3 4">UMB0818</strain>
    </source>
</reference>
<feature type="domain" description="Glycosyl transferase family 1" evidence="1">
    <location>
        <begin position="165"/>
        <end position="324"/>
    </location>
</feature>
<feature type="domain" description="Glycosyltransferase subfamily 4-like N-terminal" evidence="2">
    <location>
        <begin position="14"/>
        <end position="156"/>
    </location>
</feature>
<evidence type="ECO:0000259" key="1">
    <source>
        <dbReference type="Pfam" id="PF00534"/>
    </source>
</evidence>
<dbReference type="InterPro" id="IPR001296">
    <property type="entry name" value="Glyco_trans_1"/>
</dbReference>
<evidence type="ECO:0008006" key="5">
    <source>
        <dbReference type="Google" id="ProtNLM"/>
    </source>
</evidence>
<dbReference type="GO" id="GO:0016757">
    <property type="term" value="F:glycosyltransferase activity"/>
    <property type="evidence" value="ECO:0007669"/>
    <property type="project" value="InterPro"/>
</dbReference>
<dbReference type="Proteomes" id="UP000235661">
    <property type="component" value="Unassembled WGS sequence"/>
</dbReference>
<gene>
    <name evidence="3" type="ORF">CJ232_06325</name>
</gene>
<dbReference type="Pfam" id="PF00534">
    <property type="entry name" value="Glycos_transf_1"/>
    <property type="match status" value="1"/>
</dbReference>
<dbReference type="EMBL" id="PNGI01000011">
    <property type="protein sequence ID" value="PMC10268.1"/>
    <property type="molecule type" value="Genomic_DNA"/>
</dbReference>
<dbReference type="Pfam" id="PF13439">
    <property type="entry name" value="Glyco_transf_4"/>
    <property type="match status" value="1"/>
</dbReference>
<protein>
    <recommendedName>
        <fullName evidence="5">Glycosyltransferase</fullName>
    </recommendedName>
</protein>
<comment type="caution">
    <text evidence="3">The sequence shown here is derived from an EMBL/GenBank/DDBJ whole genome shotgun (WGS) entry which is preliminary data.</text>
</comment>
<evidence type="ECO:0000259" key="2">
    <source>
        <dbReference type="Pfam" id="PF13439"/>
    </source>
</evidence>
<proteinExistence type="predicted"/>
<dbReference type="InterPro" id="IPR028098">
    <property type="entry name" value="Glyco_trans_4-like_N"/>
</dbReference>
<accession>A0A2N6Q5K8</accession>
<evidence type="ECO:0000313" key="3">
    <source>
        <dbReference type="EMBL" id="PMC10268.1"/>
    </source>
</evidence>
<dbReference type="STRING" id="1122992.GCA_000455445_01491"/>
<dbReference type="Gene3D" id="3.40.50.2000">
    <property type="entry name" value="Glycogen Phosphorylase B"/>
    <property type="match status" value="2"/>
</dbReference>
<evidence type="ECO:0000313" key="4">
    <source>
        <dbReference type="Proteomes" id="UP000235661"/>
    </source>
</evidence>